<reference evidence="4" key="1">
    <citation type="submission" date="2022-11" db="UniProtKB">
        <authorList>
            <consortium name="WormBaseParasite"/>
        </authorList>
    </citation>
    <scope>IDENTIFICATION</scope>
</reference>
<feature type="signal peptide" evidence="1">
    <location>
        <begin position="1"/>
        <end position="18"/>
    </location>
</feature>
<organism evidence="3 4">
    <name type="scientific">Romanomermis culicivorax</name>
    <name type="common">Nematode worm</name>
    <dbReference type="NCBI Taxonomy" id="13658"/>
    <lineage>
        <taxon>Eukaryota</taxon>
        <taxon>Metazoa</taxon>
        <taxon>Ecdysozoa</taxon>
        <taxon>Nematoda</taxon>
        <taxon>Enoplea</taxon>
        <taxon>Dorylaimia</taxon>
        <taxon>Mermithida</taxon>
        <taxon>Mermithoidea</taxon>
        <taxon>Mermithidae</taxon>
        <taxon>Romanomermis</taxon>
    </lineage>
</organism>
<dbReference type="InterPro" id="IPR006149">
    <property type="entry name" value="EB_dom"/>
</dbReference>
<sequence length="256" mass="27920">MLTSTIFLLAILFCYVSGDHHVGLGKTCSTDVDCAAAYSRCSEQRICACINGFDTDWSSGLCEPNSYACPTNDPEQLHYSNKMCVVKNSDFGDKDNCSAGEYCFLLPYTKTPTGSDVGSCCPLLATTPRRRVYMTCPLGGAGAVLRGKCPDTSDLMADSTAPLEKIRTCSYLDAECVWYRKASICCPRPCVGSSSHFNIEGKCFDYAAIGENCSYDAQCTGRSFCLPIHNNSSLKTCQCKTRLLLNHAPQYCEEEA</sequence>
<accession>A0A915JHI1</accession>
<keyword evidence="3" id="KW-1185">Reference proteome</keyword>
<dbReference type="Pfam" id="PF01683">
    <property type="entry name" value="EB"/>
    <property type="match status" value="1"/>
</dbReference>
<proteinExistence type="predicted"/>
<evidence type="ECO:0000256" key="1">
    <source>
        <dbReference type="SAM" id="SignalP"/>
    </source>
</evidence>
<name>A0A915JHI1_ROMCU</name>
<evidence type="ECO:0000313" key="4">
    <source>
        <dbReference type="WBParaSite" id="nRc.2.0.1.t25573-RA"/>
    </source>
</evidence>
<protein>
    <submittedName>
        <fullName evidence="4">EB domain-containing protein</fullName>
    </submittedName>
</protein>
<keyword evidence="1" id="KW-0732">Signal</keyword>
<evidence type="ECO:0000313" key="3">
    <source>
        <dbReference type="Proteomes" id="UP000887565"/>
    </source>
</evidence>
<dbReference type="AlphaFoldDB" id="A0A915JHI1"/>
<feature type="chain" id="PRO_5037525055" evidence="1">
    <location>
        <begin position="19"/>
        <end position="256"/>
    </location>
</feature>
<evidence type="ECO:0000259" key="2">
    <source>
        <dbReference type="Pfam" id="PF01683"/>
    </source>
</evidence>
<dbReference type="Proteomes" id="UP000887565">
    <property type="component" value="Unplaced"/>
</dbReference>
<dbReference type="WBParaSite" id="nRc.2.0.1.t25573-RA">
    <property type="protein sequence ID" value="nRc.2.0.1.t25573-RA"/>
    <property type="gene ID" value="nRc.2.0.1.g25573"/>
</dbReference>
<feature type="domain" description="EB" evidence="2">
    <location>
        <begin position="194"/>
        <end position="243"/>
    </location>
</feature>